<dbReference type="InterPro" id="IPR041667">
    <property type="entry name" value="Cupin_8"/>
</dbReference>
<dbReference type="OrthoDB" id="415358at2759"/>
<organism evidence="1 2">
    <name type="scientific">Macrostomum lignano</name>
    <dbReference type="NCBI Taxonomy" id="282301"/>
    <lineage>
        <taxon>Eukaryota</taxon>
        <taxon>Metazoa</taxon>
        <taxon>Spiralia</taxon>
        <taxon>Lophotrochozoa</taxon>
        <taxon>Platyhelminthes</taxon>
        <taxon>Rhabditophora</taxon>
        <taxon>Macrostomorpha</taxon>
        <taxon>Macrostomida</taxon>
        <taxon>Macrostomidae</taxon>
        <taxon>Macrostomum</taxon>
    </lineage>
</organism>
<dbReference type="InterPro" id="IPR003347">
    <property type="entry name" value="JmjC_dom"/>
</dbReference>
<dbReference type="SMART" id="SM00558">
    <property type="entry name" value="JmjC"/>
    <property type="match status" value="1"/>
</dbReference>
<dbReference type="PROSITE" id="PS50222">
    <property type="entry name" value="EF_HAND_2"/>
    <property type="match status" value="1"/>
</dbReference>
<dbReference type="Proteomes" id="UP000095280">
    <property type="component" value="Unplaced"/>
</dbReference>
<evidence type="ECO:0000313" key="1">
    <source>
        <dbReference type="Proteomes" id="UP000095280"/>
    </source>
</evidence>
<dbReference type="PANTHER" id="PTHR12461">
    <property type="entry name" value="HYPOXIA-INDUCIBLE FACTOR 1 ALPHA INHIBITOR-RELATED"/>
    <property type="match status" value="1"/>
</dbReference>
<dbReference type="STRING" id="282301.A0A1I8IVD2"/>
<sequence>MRQALLLLLLPQLLLQLQLLKAEETPQGHLKEFGKQGPNLGIDQVDGFIPPQEFINEYVRKNKPLLFKGAAKLSPAFNKWTDEYLSSMVPPRPAGDIFIEHSKKENRSQGYNFVHFKKFLEIYNTSNIYMVSDVPEYLLSDLLLPFPLQCRLFIRGGLDTHVVWFSSGGTSSVIHHDAYENINCLYRGRKKLVFLNTTKYPEQAEKIIDREEGSFSSVDVDKVDVTKRPEFSGLEFHIAEMETGDCLYIPLFWIHQVRSFENNLAVNIWWPPRTEYKLGECMPQYSTKLNFNRVYFKTIENNIRGDVDNIRLVLKAILPKDDRTEASLMKILSGANEALVANPEFASAVSSIFKALDLNMDGELSDEELGRKLTRKDFRPIYKAVAAYNIIVYRMHETAGNGPEAHRLPKLFRTSNSDESVFAPHRTWTQPEPPGPEEEEDEMPTDDWQPPQAEPEKSKDEL</sequence>
<proteinExistence type="predicted"/>
<dbReference type="Gene3D" id="2.60.120.650">
    <property type="entry name" value="Cupin"/>
    <property type="match status" value="1"/>
</dbReference>
<dbReference type="AlphaFoldDB" id="A0A1I8IVD2"/>
<dbReference type="PROSITE" id="PS51184">
    <property type="entry name" value="JMJC"/>
    <property type="match status" value="1"/>
</dbReference>
<dbReference type="GO" id="GO:0005509">
    <property type="term" value="F:calcium ion binding"/>
    <property type="evidence" value="ECO:0007669"/>
    <property type="project" value="InterPro"/>
</dbReference>
<dbReference type="Pfam" id="PF13621">
    <property type="entry name" value="Cupin_8"/>
    <property type="match status" value="1"/>
</dbReference>
<accession>A0A1I8IVD2</accession>
<dbReference type="PANTHER" id="PTHR12461:SF18">
    <property type="entry name" value="JMJC DOMAIN-CONTAINING PROTEIN"/>
    <property type="match status" value="1"/>
</dbReference>
<dbReference type="PROSITE" id="PS00018">
    <property type="entry name" value="EF_HAND_1"/>
    <property type="match status" value="1"/>
</dbReference>
<evidence type="ECO:0000313" key="2">
    <source>
        <dbReference type="WBParaSite" id="maker-uti_cns_0016789-snap-gene-0.3-mRNA-1"/>
    </source>
</evidence>
<dbReference type="WBParaSite" id="maker-uti_cns_0016789-snap-gene-0.3-mRNA-1">
    <property type="protein sequence ID" value="maker-uti_cns_0016789-snap-gene-0.3-mRNA-1"/>
    <property type="gene ID" value="maker-uti_cns_0016789-snap-gene-0.3"/>
</dbReference>
<dbReference type="SUPFAM" id="SSF51197">
    <property type="entry name" value="Clavaminate synthase-like"/>
    <property type="match status" value="1"/>
</dbReference>
<reference evidence="2" key="1">
    <citation type="submission" date="2016-11" db="UniProtKB">
        <authorList>
            <consortium name="WormBaseParasite"/>
        </authorList>
    </citation>
    <scope>IDENTIFICATION</scope>
</reference>
<dbReference type="InterPro" id="IPR002048">
    <property type="entry name" value="EF_hand_dom"/>
</dbReference>
<keyword evidence="1" id="KW-1185">Reference proteome</keyword>
<name>A0A1I8IVD2_9PLAT</name>
<protein>
    <submittedName>
        <fullName evidence="2">JmjC domain-containing protein</fullName>
    </submittedName>
</protein>
<dbReference type="InterPro" id="IPR018247">
    <property type="entry name" value="EF_Hand_1_Ca_BS"/>
</dbReference>